<evidence type="ECO:0008006" key="5">
    <source>
        <dbReference type="Google" id="ProtNLM"/>
    </source>
</evidence>
<comment type="caution">
    <text evidence="3">The sequence shown here is derived from an EMBL/GenBank/DDBJ whole genome shotgun (WGS) entry which is preliminary data.</text>
</comment>
<evidence type="ECO:0000256" key="2">
    <source>
        <dbReference type="SAM" id="SignalP"/>
    </source>
</evidence>
<keyword evidence="4" id="KW-1185">Reference proteome</keyword>
<evidence type="ECO:0000313" key="4">
    <source>
        <dbReference type="Proteomes" id="UP001431902"/>
    </source>
</evidence>
<accession>A0ABT6X2U4</accession>
<dbReference type="EMBL" id="JASGBH010000001">
    <property type="protein sequence ID" value="MDI9232433.1"/>
    <property type="molecule type" value="Genomic_DNA"/>
</dbReference>
<organism evidence="3 4">
    <name type="scientific">Limnohabitans lacus</name>
    <dbReference type="NCBI Taxonomy" id="3045173"/>
    <lineage>
        <taxon>Bacteria</taxon>
        <taxon>Pseudomonadati</taxon>
        <taxon>Pseudomonadota</taxon>
        <taxon>Betaproteobacteria</taxon>
        <taxon>Burkholderiales</taxon>
        <taxon>Comamonadaceae</taxon>
        <taxon>Limnohabitans</taxon>
    </lineage>
</organism>
<protein>
    <recommendedName>
        <fullName evidence="5">PsiF repeat-containing protein</fullName>
    </recommendedName>
</protein>
<keyword evidence="2" id="KW-0732">Signal</keyword>
<feature type="signal peptide" evidence="2">
    <location>
        <begin position="1"/>
        <end position="28"/>
    </location>
</feature>
<gene>
    <name evidence="3" type="ORF">QLQ16_01125</name>
</gene>
<dbReference type="Proteomes" id="UP001431902">
    <property type="component" value="Unassembled WGS sequence"/>
</dbReference>
<sequence>MKHHRAALLIALMSAVLATGLSPVTANAASSGVRKKAPKQAIDKGPAETRAERDKRLARECKGRPNAGACEGYGN</sequence>
<feature type="chain" id="PRO_5047256385" description="PsiF repeat-containing protein" evidence="2">
    <location>
        <begin position="29"/>
        <end position="75"/>
    </location>
</feature>
<dbReference type="RefSeq" id="WP_283222843.1">
    <property type="nucleotide sequence ID" value="NZ_JASGBH010000001.1"/>
</dbReference>
<proteinExistence type="predicted"/>
<feature type="region of interest" description="Disordered" evidence="1">
    <location>
        <begin position="27"/>
        <end position="75"/>
    </location>
</feature>
<reference evidence="3" key="1">
    <citation type="submission" date="2023-05" db="EMBL/GenBank/DDBJ databases">
        <title>Limnohabitans sp. strain HM2-2 Genome sequencing and assembly.</title>
        <authorList>
            <person name="Jung Y."/>
        </authorList>
    </citation>
    <scope>NUCLEOTIDE SEQUENCE</scope>
    <source>
        <strain evidence="3">HM2-2</strain>
    </source>
</reference>
<evidence type="ECO:0000313" key="3">
    <source>
        <dbReference type="EMBL" id="MDI9232433.1"/>
    </source>
</evidence>
<feature type="compositionally biased region" description="Basic and acidic residues" evidence="1">
    <location>
        <begin position="41"/>
        <end position="63"/>
    </location>
</feature>
<name>A0ABT6X2U4_9BURK</name>
<evidence type="ECO:0000256" key="1">
    <source>
        <dbReference type="SAM" id="MobiDB-lite"/>
    </source>
</evidence>